<dbReference type="AlphaFoldDB" id="A0A0C3CCE2"/>
<proteinExistence type="predicted"/>
<dbReference type="HOGENOM" id="CLU_2622294_0_0_1"/>
<dbReference type="Proteomes" id="UP000053424">
    <property type="component" value="Unassembled WGS sequence"/>
</dbReference>
<reference evidence="1 2" key="1">
    <citation type="submission" date="2014-04" db="EMBL/GenBank/DDBJ databases">
        <authorList>
            <consortium name="DOE Joint Genome Institute"/>
            <person name="Kuo A."/>
            <person name="Gay G."/>
            <person name="Dore J."/>
            <person name="Kohler A."/>
            <person name="Nagy L.G."/>
            <person name="Floudas D."/>
            <person name="Copeland A."/>
            <person name="Barry K.W."/>
            <person name="Cichocki N."/>
            <person name="Veneault-Fourrey C."/>
            <person name="LaButti K."/>
            <person name="Lindquist E.A."/>
            <person name="Lipzen A."/>
            <person name="Lundell T."/>
            <person name="Morin E."/>
            <person name="Murat C."/>
            <person name="Sun H."/>
            <person name="Tunlid A."/>
            <person name="Henrissat B."/>
            <person name="Grigoriev I.V."/>
            <person name="Hibbett D.S."/>
            <person name="Martin F."/>
            <person name="Nordberg H.P."/>
            <person name="Cantor M.N."/>
            <person name="Hua S.X."/>
        </authorList>
    </citation>
    <scope>NUCLEOTIDE SEQUENCE [LARGE SCALE GENOMIC DNA]</scope>
    <source>
        <strain evidence="2">h7</strain>
    </source>
</reference>
<protein>
    <submittedName>
        <fullName evidence="1">Uncharacterized protein</fullName>
    </submittedName>
</protein>
<sequence length="78" mass="8701">MSDGGYLGIVVYITIVSWIMEDCPPVKGVRSTFGFYQLISIEPESSVNVLESSKGTVTYHNLGPYRQYVPQRLGRGRS</sequence>
<keyword evidence="2" id="KW-1185">Reference proteome</keyword>
<accession>A0A0C3CCE2</accession>
<gene>
    <name evidence="1" type="ORF">M413DRAFT_445314</name>
</gene>
<dbReference type="EMBL" id="KN831780">
    <property type="protein sequence ID" value="KIM41276.1"/>
    <property type="molecule type" value="Genomic_DNA"/>
</dbReference>
<name>A0A0C3CCE2_HEBCY</name>
<reference evidence="2" key="2">
    <citation type="submission" date="2015-01" db="EMBL/GenBank/DDBJ databases">
        <title>Evolutionary Origins and Diversification of the Mycorrhizal Mutualists.</title>
        <authorList>
            <consortium name="DOE Joint Genome Institute"/>
            <consortium name="Mycorrhizal Genomics Consortium"/>
            <person name="Kohler A."/>
            <person name="Kuo A."/>
            <person name="Nagy L.G."/>
            <person name="Floudas D."/>
            <person name="Copeland A."/>
            <person name="Barry K.W."/>
            <person name="Cichocki N."/>
            <person name="Veneault-Fourrey C."/>
            <person name="LaButti K."/>
            <person name="Lindquist E.A."/>
            <person name="Lipzen A."/>
            <person name="Lundell T."/>
            <person name="Morin E."/>
            <person name="Murat C."/>
            <person name="Riley R."/>
            <person name="Ohm R."/>
            <person name="Sun H."/>
            <person name="Tunlid A."/>
            <person name="Henrissat B."/>
            <person name="Grigoriev I.V."/>
            <person name="Hibbett D.S."/>
            <person name="Martin F."/>
        </authorList>
    </citation>
    <scope>NUCLEOTIDE SEQUENCE [LARGE SCALE GENOMIC DNA]</scope>
    <source>
        <strain evidence="2">h7</strain>
    </source>
</reference>
<evidence type="ECO:0000313" key="1">
    <source>
        <dbReference type="EMBL" id="KIM41276.1"/>
    </source>
</evidence>
<organism evidence="1 2">
    <name type="scientific">Hebeloma cylindrosporum</name>
    <dbReference type="NCBI Taxonomy" id="76867"/>
    <lineage>
        <taxon>Eukaryota</taxon>
        <taxon>Fungi</taxon>
        <taxon>Dikarya</taxon>
        <taxon>Basidiomycota</taxon>
        <taxon>Agaricomycotina</taxon>
        <taxon>Agaricomycetes</taxon>
        <taxon>Agaricomycetidae</taxon>
        <taxon>Agaricales</taxon>
        <taxon>Agaricineae</taxon>
        <taxon>Hymenogastraceae</taxon>
        <taxon>Hebeloma</taxon>
    </lineage>
</organism>
<evidence type="ECO:0000313" key="2">
    <source>
        <dbReference type="Proteomes" id="UP000053424"/>
    </source>
</evidence>